<dbReference type="Pfam" id="PF08263">
    <property type="entry name" value="LRRNT_2"/>
    <property type="match status" value="1"/>
</dbReference>
<evidence type="ECO:0000256" key="3">
    <source>
        <dbReference type="SAM" id="Phobius"/>
    </source>
</evidence>
<dbReference type="EMBL" id="JADBGQ010000001">
    <property type="protein sequence ID" value="KAG5412956.1"/>
    <property type="molecule type" value="Genomic_DNA"/>
</dbReference>
<evidence type="ECO:0000256" key="2">
    <source>
        <dbReference type="ARBA" id="ARBA00022737"/>
    </source>
</evidence>
<evidence type="ECO:0000313" key="5">
    <source>
        <dbReference type="EMBL" id="KAG5412956.1"/>
    </source>
</evidence>
<feature type="transmembrane region" description="Helical" evidence="3">
    <location>
        <begin position="313"/>
        <end position="333"/>
    </location>
</feature>
<dbReference type="InterPro" id="IPR013210">
    <property type="entry name" value="LRR_N_plant-typ"/>
</dbReference>
<name>A0ABQ7NS33_BRACM</name>
<dbReference type="SUPFAM" id="SSF52058">
    <property type="entry name" value="L domain-like"/>
    <property type="match status" value="1"/>
</dbReference>
<dbReference type="Pfam" id="PF00560">
    <property type="entry name" value="LRR_1"/>
    <property type="match status" value="2"/>
</dbReference>
<sequence>MKIINLYFHWFDEIQLLIYKTLNVSVYSVLTTLPNEVEAMVSLKRSLAIPERLGWESDPCTPSSWEGVTCITNPIGEGFVIYEIDLADKGLKGYISGMITLLQNLNSLNLSSNCLIGEISSLVNTNLVKLDLSDNHLSGTIHSKISSARLELLNLSKNQFTGWFPNELYSILYRGGILDVSGNKGLCGVGIPSLPQCSLWTMVLHSKLFAAAVLILIGLVASTLKLKIAEYDANNPNFLLVVSYGVFRMRVAFYISLFHFLRVVLLYTISDFSVDDSYVLLRLTASEQILFVLCGVCVIVAALRGTWGQAKSYFMSVILCFCLFSMQLSAAASKAIYNRPWLMNLERLWVVINYSVLVCFYHMSESFDLKGYLIARIGIPLLQAMRSMSLMHYTYLMLAFCYLVSAIMAY</sequence>
<keyword evidence="3" id="KW-1133">Transmembrane helix</keyword>
<feature type="domain" description="Leucine-rich repeat-containing N-terminal plant-type" evidence="4">
    <location>
        <begin position="34"/>
        <end position="70"/>
    </location>
</feature>
<protein>
    <recommendedName>
        <fullName evidence="4">Leucine-rich repeat-containing N-terminal plant-type domain-containing protein</fullName>
    </recommendedName>
</protein>
<evidence type="ECO:0000313" key="6">
    <source>
        <dbReference type="Proteomes" id="UP000823674"/>
    </source>
</evidence>
<evidence type="ECO:0000256" key="1">
    <source>
        <dbReference type="ARBA" id="ARBA00022614"/>
    </source>
</evidence>
<comment type="caution">
    <text evidence="5">The sequence shown here is derived from an EMBL/GenBank/DDBJ whole genome shotgun (WGS) entry which is preliminary data.</text>
</comment>
<keyword evidence="6" id="KW-1185">Reference proteome</keyword>
<keyword evidence="3" id="KW-0812">Transmembrane</keyword>
<organism evidence="5 6">
    <name type="scientific">Brassica rapa subsp. trilocularis</name>
    <dbReference type="NCBI Taxonomy" id="1813537"/>
    <lineage>
        <taxon>Eukaryota</taxon>
        <taxon>Viridiplantae</taxon>
        <taxon>Streptophyta</taxon>
        <taxon>Embryophyta</taxon>
        <taxon>Tracheophyta</taxon>
        <taxon>Spermatophyta</taxon>
        <taxon>Magnoliopsida</taxon>
        <taxon>eudicotyledons</taxon>
        <taxon>Gunneridae</taxon>
        <taxon>Pentapetalae</taxon>
        <taxon>rosids</taxon>
        <taxon>malvids</taxon>
        <taxon>Brassicales</taxon>
        <taxon>Brassicaceae</taxon>
        <taxon>Brassiceae</taxon>
        <taxon>Brassica</taxon>
    </lineage>
</organism>
<dbReference type="PANTHER" id="PTHR48007">
    <property type="entry name" value="LEUCINE-RICH REPEAT RECEPTOR-LIKE PROTEIN KINASE PXC1"/>
    <property type="match status" value="1"/>
</dbReference>
<feature type="transmembrane region" description="Helical" evidence="3">
    <location>
        <begin position="289"/>
        <end position="307"/>
    </location>
</feature>
<dbReference type="InterPro" id="IPR046959">
    <property type="entry name" value="PRK1-6/SRF4-like"/>
</dbReference>
<dbReference type="PANTHER" id="PTHR48007:SF76">
    <property type="entry name" value="OS03G0145102 PROTEIN"/>
    <property type="match status" value="1"/>
</dbReference>
<dbReference type="PROSITE" id="PS51450">
    <property type="entry name" value="LRR"/>
    <property type="match status" value="1"/>
</dbReference>
<feature type="transmembrane region" description="Helical" evidence="3">
    <location>
        <begin position="390"/>
        <end position="409"/>
    </location>
</feature>
<evidence type="ECO:0000259" key="4">
    <source>
        <dbReference type="Pfam" id="PF08263"/>
    </source>
</evidence>
<keyword evidence="3" id="KW-0472">Membrane</keyword>
<keyword evidence="1" id="KW-0433">Leucine-rich repeat</keyword>
<dbReference type="InterPro" id="IPR032675">
    <property type="entry name" value="LRR_dom_sf"/>
</dbReference>
<dbReference type="Proteomes" id="UP000823674">
    <property type="component" value="Chromosome A01"/>
</dbReference>
<reference evidence="5 6" key="1">
    <citation type="submission" date="2021-03" db="EMBL/GenBank/DDBJ databases">
        <authorList>
            <person name="King G.J."/>
            <person name="Bancroft I."/>
            <person name="Baten A."/>
            <person name="Bloomfield J."/>
            <person name="Borpatragohain P."/>
            <person name="He Z."/>
            <person name="Irish N."/>
            <person name="Irwin J."/>
            <person name="Liu K."/>
            <person name="Mauleon R.P."/>
            <person name="Moore J."/>
            <person name="Morris R."/>
            <person name="Ostergaard L."/>
            <person name="Wang B."/>
            <person name="Wells R."/>
        </authorList>
    </citation>
    <scope>NUCLEOTIDE SEQUENCE [LARGE SCALE GENOMIC DNA]</scope>
    <source>
        <strain evidence="5">R-o-18</strain>
        <tissue evidence="5">Leaf</tissue>
    </source>
</reference>
<proteinExistence type="predicted"/>
<accession>A0ABQ7NS33</accession>
<feature type="transmembrane region" description="Helical" evidence="3">
    <location>
        <begin position="208"/>
        <end position="229"/>
    </location>
</feature>
<gene>
    <name evidence="5" type="primary">A01p005960.1_BraROA</name>
    <name evidence="5" type="ORF">IGI04_000523</name>
</gene>
<dbReference type="InterPro" id="IPR001611">
    <property type="entry name" value="Leu-rich_rpt"/>
</dbReference>
<feature type="transmembrane region" description="Helical" evidence="3">
    <location>
        <begin position="345"/>
        <end position="363"/>
    </location>
</feature>
<dbReference type="Gene3D" id="3.80.10.10">
    <property type="entry name" value="Ribonuclease Inhibitor"/>
    <property type="match status" value="1"/>
</dbReference>
<feature type="transmembrane region" description="Helical" evidence="3">
    <location>
        <begin position="249"/>
        <end position="269"/>
    </location>
</feature>
<keyword evidence="2" id="KW-0677">Repeat</keyword>